<protein>
    <submittedName>
        <fullName evidence="1">Uncharacterized protein</fullName>
    </submittedName>
</protein>
<proteinExistence type="predicted"/>
<organism evidence="1 2">
    <name type="scientific">phage Lak_Megaphage_RVC_AP3_GC26</name>
    <dbReference type="NCBI Taxonomy" id="3109225"/>
    <lineage>
        <taxon>Viruses</taxon>
        <taxon>Duplodnaviria</taxon>
        <taxon>Heunggongvirae</taxon>
        <taxon>Uroviricota</taxon>
        <taxon>Caudoviricetes</taxon>
        <taxon>Caudoviricetes code 15 clade</taxon>
    </lineage>
</organism>
<dbReference type="Proteomes" id="UP001348805">
    <property type="component" value="Segment"/>
</dbReference>
<evidence type="ECO:0000313" key="2">
    <source>
        <dbReference type="Proteomes" id="UP001348805"/>
    </source>
</evidence>
<keyword evidence="2" id="KW-1185">Reference proteome</keyword>
<name>A0ABZ0YZT7_9CAUD</name>
<sequence length="99" mass="11279">MLFYRFGDIPEDECSSIWNNNDEVIGKEKGVSVYEAHKNINGEYTPVIPFPTNEKAFNDFIYHIGYFTGNKYLVTGDLLDETGTNGEPLINNVKIIKKL</sequence>
<dbReference type="EMBL" id="OR769219">
    <property type="protein sequence ID" value="WQJ51334.1"/>
    <property type="molecule type" value="Genomic_DNA"/>
</dbReference>
<reference evidence="1 2" key="1">
    <citation type="submission" date="2023-11" db="EMBL/GenBank/DDBJ databases">
        <authorList>
            <person name="Cook R."/>
            <person name="Crisci M."/>
            <person name="Pye H."/>
            <person name="Adriaenssens E."/>
            <person name="Santini J."/>
        </authorList>
    </citation>
    <scope>NUCLEOTIDE SEQUENCE [LARGE SCALE GENOMIC DNA]</scope>
    <source>
        <strain evidence="1">Lak_Megaphage_RVC_AP3_GC26</strain>
    </source>
</reference>
<evidence type="ECO:0000313" key="1">
    <source>
        <dbReference type="EMBL" id="WQJ51334.1"/>
    </source>
</evidence>
<accession>A0ABZ0YZT7</accession>